<dbReference type="Gene3D" id="3.40.50.300">
    <property type="entry name" value="P-loop containing nucleotide triphosphate hydrolases"/>
    <property type="match status" value="2"/>
</dbReference>
<dbReference type="AlphaFoldDB" id="A0A2I7N857"/>
<dbReference type="RefSeq" id="WP_102951920.1">
    <property type="nucleotide sequence ID" value="NZ_CP024847.1"/>
</dbReference>
<evidence type="ECO:0000256" key="3">
    <source>
        <dbReference type="ARBA" id="ARBA00022763"/>
    </source>
</evidence>
<dbReference type="SUPFAM" id="SSF52540">
    <property type="entry name" value="P-loop containing nucleoside triphosphate hydrolases"/>
    <property type="match status" value="4"/>
</dbReference>
<reference evidence="13" key="1">
    <citation type="submission" date="2017-11" db="EMBL/GenBank/DDBJ databases">
        <authorList>
            <person name="Chan K.G."/>
            <person name="Lee L.S."/>
        </authorList>
    </citation>
    <scope>NUCLEOTIDE SEQUENCE [LARGE SCALE GENOMIC DNA]</scope>
    <source>
        <strain evidence="13">DSM 100970</strain>
    </source>
</reference>
<dbReference type="GO" id="GO:0000716">
    <property type="term" value="P:transcription-coupled nucleotide-excision repair, DNA damage recognition"/>
    <property type="evidence" value="ECO:0007669"/>
    <property type="project" value="UniProtKB-UniRule"/>
</dbReference>
<dbReference type="InterPro" id="IPR047112">
    <property type="entry name" value="RecG/Mfd"/>
</dbReference>
<keyword evidence="1 9" id="KW-0963">Cytoplasm</keyword>
<dbReference type="PANTHER" id="PTHR47964">
    <property type="entry name" value="ATP-DEPENDENT DNA HELICASE HOMOLOG RECG, CHLOROPLASTIC"/>
    <property type="match status" value="1"/>
</dbReference>
<dbReference type="PROSITE" id="PS51192">
    <property type="entry name" value="HELICASE_ATP_BIND_1"/>
    <property type="match status" value="1"/>
</dbReference>
<dbReference type="HAMAP" id="MF_00969">
    <property type="entry name" value="TRCF"/>
    <property type="match status" value="1"/>
</dbReference>
<dbReference type="NCBIfam" id="TIGR00580">
    <property type="entry name" value="mfd"/>
    <property type="match status" value="1"/>
</dbReference>
<evidence type="ECO:0000313" key="12">
    <source>
        <dbReference type="EMBL" id="AUR52631.1"/>
    </source>
</evidence>
<evidence type="ECO:0000256" key="1">
    <source>
        <dbReference type="ARBA" id="ARBA00022490"/>
    </source>
</evidence>
<dbReference type="EMBL" id="CP024847">
    <property type="protein sequence ID" value="AUR52631.1"/>
    <property type="molecule type" value="Genomic_DNA"/>
</dbReference>
<proteinExistence type="inferred from homology"/>
<dbReference type="GO" id="GO:0016787">
    <property type="term" value="F:hydrolase activity"/>
    <property type="evidence" value="ECO:0007669"/>
    <property type="project" value="UniProtKB-KW"/>
</dbReference>
<evidence type="ECO:0000256" key="2">
    <source>
        <dbReference type="ARBA" id="ARBA00022741"/>
    </source>
</evidence>
<dbReference type="InterPro" id="IPR027417">
    <property type="entry name" value="P-loop_NTPase"/>
</dbReference>
<feature type="domain" description="Helicase C-terminal" evidence="11">
    <location>
        <begin position="780"/>
        <end position="932"/>
    </location>
</feature>
<dbReference type="SMART" id="SM00982">
    <property type="entry name" value="TRCF"/>
    <property type="match status" value="1"/>
</dbReference>
<evidence type="ECO:0000256" key="6">
    <source>
        <dbReference type="ARBA" id="ARBA00022840"/>
    </source>
</evidence>
<dbReference type="InterPro" id="IPR005118">
    <property type="entry name" value="TRCF_C"/>
</dbReference>
<dbReference type="SMART" id="SM01058">
    <property type="entry name" value="CarD_TRCF"/>
    <property type="match status" value="1"/>
</dbReference>
<dbReference type="InterPro" id="IPR001650">
    <property type="entry name" value="Helicase_C-like"/>
</dbReference>
<dbReference type="PROSITE" id="PS51194">
    <property type="entry name" value="HELICASE_CTER"/>
    <property type="match status" value="1"/>
</dbReference>
<dbReference type="GO" id="GO:0003684">
    <property type="term" value="F:damaged DNA binding"/>
    <property type="evidence" value="ECO:0007669"/>
    <property type="project" value="InterPro"/>
</dbReference>
<evidence type="ECO:0000259" key="10">
    <source>
        <dbReference type="PROSITE" id="PS51192"/>
    </source>
</evidence>
<dbReference type="InterPro" id="IPR003711">
    <property type="entry name" value="CarD-like/TRCF_RID"/>
</dbReference>
<keyword evidence="2 9" id="KW-0547">Nucleotide-binding</keyword>
<evidence type="ECO:0000256" key="4">
    <source>
        <dbReference type="ARBA" id="ARBA00022801"/>
    </source>
</evidence>
<feature type="domain" description="Helicase ATP-binding" evidence="10">
    <location>
        <begin position="598"/>
        <end position="759"/>
    </location>
</feature>
<name>A0A2I7N857_9NEIS</name>
<dbReference type="GO" id="GO:0005737">
    <property type="term" value="C:cytoplasm"/>
    <property type="evidence" value="ECO:0007669"/>
    <property type="project" value="UniProtKB-SubCell"/>
</dbReference>
<dbReference type="Gene3D" id="3.40.50.11180">
    <property type="match status" value="1"/>
</dbReference>
<dbReference type="Gene3D" id="2.40.10.170">
    <property type="match status" value="1"/>
</dbReference>
<evidence type="ECO:0000313" key="13">
    <source>
        <dbReference type="Proteomes" id="UP000236655"/>
    </source>
</evidence>
<evidence type="ECO:0000259" key="11">
    <source>
        <dbReference type="PROSITE" id="PS51194"/>
    </source>
</evidence>
<keyword evidence="8 9" id="KW-0234">DNA repair</keyword>
<dbReference type="SUPFAM" id="SSF141259">
    <property type="entry name" value="CarD-like"/>
    <property type="match status" value="1"/>
</dbReference>
<dbReference type="Pfam" id="PF21132">
    <property type="entry name" value="MFD_D3"/>
    <property type="match status" value="1"/>
</dbReference>
<dbReference type="InterPro" id="IPR014001">
    <property type="entry name" value="Helicase_ATP-bd"/>
</dbReference>
<dbReference type="EC" id="3.6.4.-" evidence="9"/>
<dbReference type="SUPFAM" id="SSF143517">
    <property type="entry name" value="TRCF domain-like"/>
    <property type="match status" value="1"/>
</dbReference>
<gene>
    <name evidence="9 12" type="primary">mfd</name>
    <name evidence="12" type="ORF">CUN60_10090</name>
</gene>
<dbReference type="KEGG" id="nba:CUN60_10090"/>
<keyword evidence="5" id="KW-0347">Helicase</keyword>
<dbReference type="Gene3D" id="3.30.2060.10">
    <property type="entry name" value="Penicillin-binding protein 1b domain"/>
    <property type="match status" value="1"/>
</dbReference>
<dbReference type="GO" id="GO:0005524">
    <property type="term" value="F:ATP binding"/>
    <property type="evidence" value="ECO:0007669"/>
    <property type="project" value="UniProtKB-UniRule"/>
</dbReference>
<organism evidence="12 13">
    <name type="scientific">Aquella oligotrophica</name>
    <dbReference type="NCBI Taxonomy" id="2067065"/>
    <lineage>
        <taxon>Bacteria</taxon>
        <taxon>Pseudomonadati</taxon>
        <taxon>Pseudomonadota</taxon>
        <taxon>Betaproteobacteria</taxon>
        <taxon>Neisseriales</taxon>
        <taxon>Neisseriaceae</taxon>
        <taxon>Aquella</taxon>
    </lineage>
</organism>
<dbReference type="GO" id="GO:0003678">
    <property type="term" value="F:DNA helicase activity"/>
    <property type="evidence" value="ECO:0007669"/>
    <property type="project" value="TreeGrafter"/>
</dbReference>
<dbReference type="CDD" id="cd17991">
    <property type="entry name" value="DEXHc_TRCF"/>
    <property type="match status" value="1"/>
</dbReference>
<dbReference type="InterPro" id="IPR036101">
    <property type="entry name" value="CarD-like/TRCF_RID_sf"/>
</dbReference>
<comment type="function">
    <text evidence="9">Couples transcription and DNA repair by recognizing RNA polymerase (RNAP) stalled at DNA lesions. Mediates ATP-dependent release of RNAP and its truncated transcript from the DNA, and recruitment of nucleotide excision repair machinery to the damaged site.</text>
</comment>
<evidence type="ECO:0000256" key="8">
    <source>
        <dbReference type="ARBA" id="ARBA00023204"/>
    </source>
</evidence>
<dbReference type="Gene3D" id="3.40.50.11140">
    <property type="match status" value="1"/>
</dbReference>
<dbReference type="OrthoDB" id="9804325at2"/>
<comment type="subcellular location">
    <subcellularLocation>
        <location evidence="9">Cytoplasm</location>
    </subcellularLocation>
</comment>
<dbReference type="InterPro" id="IPR041471">
    <property type="entry name" value="UvrB_inter"/>
</dbReference>
<comment type="similarity">
    <text evidence="9">In the C-terminal section; belongs to the helicase family. RecG subfamily.</text>
</comment>
<dbReference type="Proteomes" id="UP000236655">
    <property type="component" value="Chromosome"/>
</dbReference>
<dbReference type="Pfam" id="PF00270">
    <property type="entry name" value="DEAD"/>
    <property type="match status" value="1"/>
</dbReference>
<dbReference type="Pfam" id="PF17757">
    <property type="entry name" value="UvrB_inter"/>
    <property type="match status" value="1"/>
</dbReference>
<evidence type="ECO:0000256" key="5">
    <source>
        <dbReference type="ARBA" id="ARBA00022806"/>
    </source>
</evidence>
<keyword evidence="7 9" id="KW-0238">DNA-binding</keyword>
<dbReference type="InterPro" id="IPR004576">
    <property type="entry name" value="Mfd"/>
</dbReference>
<dbReference type="InterPro" id="IPR048635">
    <property type="entry name" value="MFD_D3"/>
</dbReference>
<dbReference type="Gene3D" id="3.90.1150.50">
    <property type="entry name" value="Transcription-repair-coupling factor, D7 domain"/>
    <property type="match status" value="1"/>
</dbReference>
<comment type="similarity">
    <text evidence="9">In the N-terminal section; belongs to the UvrB family.</text>
</comment>
<dbReference type="PANTHER" id="PTHR47964:SF1">
    <property type="entry name" value="ATP-DEPENDENT DNA HELICASE HOMOLOG RECG, CHLOROPLASTIC"/>
    <property type="match status" value="1"/>
</dbReference>
<dbReference type="SMART" id="SM00487">
    <property type="entry name" value="DEXDc"/>
    <property type="match status" value="1"/>
</dbReference>
<evidence type="ECO:0000256" key="7">
    <source>
        <dbReference type="ARBA" id="ARBA00023125"/>
    </source>
</evidence>
<dbReference type="GO" id="GO:0006355">
    <property type="term" value="P:regulation of DNA-templated transcription"/>
    <property type="evidence" value="ECO:0007669"/>
    <property type="project" value="UniProtKB-UniRule"/>
</dbReference>
<dbReference type="Pfam" id="PF00271">
    <property type="entry name" value="Helicase_C"/>
    <property type="match status" value="1"/>
</dbReference>
<keyword evidence="4 9" id="KW-0378">Hydrolase</keyword>
<dbReference type="InterPro" id="IPR011545">
    <property type="entry name" value="DEAD/DEAH_box_helicase_dom"/>
</dbReference>
<dbReference type="Pfam" id="PF03461">
    <property type="entry name" value="TRCF"/>
    <property type="match status" value="1"/>
</dbReference>
<dbReference type="InterPro" id="IPR037235">
    <property type="entry name" value="TRCF-like_C_D7"/>
</dbReference>
<evidence type="ECO:0000256" key="9">
    <source>
        <dbReference type="HAMAP-Rule" id="MF_00969"/>
    </source>
</evidence>
<keyword evidence="6 9" id="KW-0067">ATP-binding</keyword>
<keyword evidence="3 9" id="KW-0227">DNA damage</keyword>
<dbReference type="SMART" id="SM00490">
    <property type="entry name" value="HELICc"/>
    <property type="match status" value="1"/>
</dbReference>
<dbReference type="Pfam" id="PF02559">
    <property type="entry name" value="CarD_TRCF_RID"/>
    <property type="match status" value="1"/>
</dbReference>
<sequence length="1124" mass="127237">MIKVSLPTKIHPQKNQLARLPAGGDALFIANLAAVKKLPFLYIAKDGYELRRLADEISFFQPDLAIGVFPDYEVLPYERQSPYAELVAERLKILWQLQQQKLDIVLIQASTLQTLLPPLEYFNQRVLWLKKTNRIDGTILREKLVAAGYQHVKQVFAEGEFAIRGSIIDIMPIGLKRGIRIDLFDDEIETLAYFDSKTQLLEEQIDEIKLLPSREYPNDYASLKDVVARFSTRFPNEAKSSLAKDLQSSILPAGVEFYLPLFFANCASFFDYLSQNCQVIYNEDLLSTLNHNWQEINKRYEYYSYQYPCLKPTELFIPAEEVFAKLKVHTCWEIAKADNLYAGFDHVGGLLHGRGQFDWLKELKTKQVIICSPSLGRLEILKNTLASQGTSSQQIDSLANIGSNKISLIKSELNQGFIYENSIFLTESDLYPGSIVNRSRKYRKSADSAKNDLILRDLAEIQVGDYVVHLNHGIGRYVGLSTQTIVDTNYDMLELEYQGGSKLFIPVTNLHLISRYSHLDGTNVELTKLGSKGWDKIKAKTEQKVNDVAAELLELYARREMQEGHAYSLPEEYPEFAASFGYEPTPDQQNSFDEIIRDLTAIKPMDRLVCGDVGFGKTEVAMRAAFIVAMSGYQVAILAPTTLLTEQLYQKFVNRFAGLPVTVGEVSRFRSKKEVNETLHLLAEGRLDIIVGTHRLIQEDVKFAKLGLVIIDEEHRFGVKQKERLKQLRTNVDILTMTATPIPRTLSMALDGLRDFSVIATAPSRRLSVNTITTTDDDSVIQEAILREVRRGGQVFFLYNDVATIERMFGRLINLMPELRIAIAHGQMPESQLEQTIKDFINQRFNLLLCSTIIETGIDIPNANTILIYRADKFGLAQLHQLRGRVGRSYHQAYCYLIIPEKITPDAEKRLDAISMTSELGAGFNLALHDLEIRGAGEVLGDNQAGNIKEVGLSLYTEMLKKAIRKLKQGEKIHGNFEIESSCDVNLNVTAILPEDYCLSVHERLIYYKRLARAEDQEQIDQVYQEIIDSYGLPPEPVKNLIASHSIRIIAVRLGVKKLDATSSNIVLQFIDNPPLDPLKIVLVMQELKTCKYDGKNKLIWQIKSDSVIDKIKNVNSIIGKLAS</sequence>
<keyword evidence="13" id="KW-1185">Reference proteome</keyword>
<accession>A0A2I7N857</accession>
<protein>
    <recommendedName>
        <fullName evidence="9">Transcription-repair-coupling factor</fullName>
        <shortName evidence="9">TRCF</shortName>
        <ecNumber evidence="9">3.6.4.-</ecNumber>
    </recommendedName>
</protein>